<evidence type="ECO:0000313" key="4">
    <source>
        <dbReference type="EMBL" id="MDQ0255500.1"/>
    </source>
</evidence>
<dbReference type="PANTHER" id="PTHR45674">
    <property type="entry name" value="DNA LIGASE 1/3 FAMILY MEMBER"/>
    <property type="match status" value="1"/>
</dbReference>
<gene>
    <name evidence="4" type="ORF">J2S74_002882</name>
</gene>
<accession>A0ABT9ZX14</accession>
<evidence type="ECO:0000259" key="3">
    <source>
        <dbReference type="PROSITE" id="PS50160"/>
    </source>
</evidence>
<dbReference type="EC" id="6.5.1.7" evidence="4"/>
<dbReference type="GO" id="GO:0003910">
    <property type="term" value="F:DNA ligase (ATP) activity"/>
    <property type="evidence" value="ECO:0007669"/>
    <property type="project" value="UniProtKB-EC"/>
</dbReference>
<dbReference type="Gene3D" id="3.30.470.30">
    <property type="entry name" value="DNA ligase/mRNA capping enzyme"/>
    <property type="match status" value="1"/>
</dbReference>
<dbReference type="InterPro" id="IPR012310">
    <property type="entry name" value="DNA_ligase_ATP-dep_cent"/>
</dbReference>
<reference evidence="4 5" key="1">
    <citation type="submission" date="2023-07" db="EMBL/GenBank/DDBJ databases">
        <title>Genomic Encyclopedia of Type Strains, Phase IV (KMG-IV): sequencing the most valuable type-strain genomes for metagenomic binning, comparative biology and taxonomic classification.</title>
        <authorList>
            <person name="Goeker M."/>
        </authorList>
    </citation>
    <scope>NUCLEOTIDE SEQUENCE [LARGE SCALE GENOMIC DNA]</scope>
    <source>
        <strain evidence="4 5">DSM 9768</strain>
    </source>
</reference>
<protein>
    <submittedName>
        <fullName evidence="4">DNA ligase-1</fullName>
        <ecNumber evidence="4">6.5.1.1</ecNumber>
        <ecNumber evidence="4">6.5.1.6</ecNumber>
        <ecNumber evidence="4">6.5.1.7</ecNumber>
    </submittedName>
</protein>
<keyword evidence="2 4" id="KW-0436">Ligase</keyword>
<dbReference type="EMBL" id="JAUSUG010000011">
    <property type="protein sequence ID" value="MDQ0255500.1"/>
    <property type="molecule type" value="Genomic_DNA"/>
</dbReference>
<dbReference type="Pfam" id="PF01068">
    <property type="entry name" value="DNA_ligase_A_M"/>
    <property type="match status" value="1"/>
</dbReference>
<feature type="domain" description="ATP-dependent DNA ligase family profile" evidence="3">
    <location>
        <begin position="109"/>
        <end position="188"/>
    </location>
</feature>
<dbReference type="CDD" id="cd07906">
    <property type="entry name" value="Adenylation_DNA_ligase_LigD_LigC"/>
    <property type="match status" value="1"/>
</dbReference>
<evidence type="ECO:0000313" key="5">
    <source>
        <dbReference type="Proteomes" id="UP001230005"/>
    </source>
</evidence>
<comment type="similarity">
    <text evidence="1">Belongs to the ATP-dependent DNA ligase family.</text>
</comment>
<dbReference type="EC" id="6.5.1.6" evidence="4"/>
<proteinExistence type="inferred from homology"/>
<dbReference type="Proteomes" id="UP001230005">
    <property type="component" value="Unassembled WGS sequence"/>
</dbReference>
<dbReference type="EC" id="6.5.1.1" evidence="4"/>
<keyword evidence="5" id="KW-1185">Reference proteome</keyword>
<dbReference type="SUPFAM" id="SSF56091">
    <property type="entry name" value="DNA ligase/mRNA capping enzyme, catalytic domain"/>
    <property type="match status" value="1"/>
</dbReference>
<name>A0ABT9ZX14_9BACI</name>
<dbReference type="PANTHER" id="PTHR45674:SF4">
    <property type="entry name" value="DNA LIGASE 1"/>
    <property type="match status" value="1"/>
</dbReference>
<evidence type="ECO:0000256" key="1">
    <source>
        <dbReference type="ARBA" id="ARBA00007572"/>
    </source>
</evidence>
<comment type="caution">
    <text evidence="4">The sequence shown here is derived from an EMBL/GenBank/DDBJ whole genome shotgun (WGS) entry which is preliminary data.</text>
</comment>
<dbReference type="PROSITE" id="PS50160">
    <property type="entry name" value="DNA_LIGASE_A3"/>
    <property type="match status" value="1"/>
</dbReference>
<organism evidence="4 5">
    <name type="scientific">Evansella vedderi</name>
    <dbReference type="NCBI Taxonomy" id="38282"/>
    <lineage>
        <taxon>Bacteria</taxon>
        <taxon>Bacillati</taxon>
        <taxon>Bacillota</taxon>
        <taxon>Bacilli</taxon>
        <taxon>Bacillales</taxon>
        <taxon>Bacillaceae</taxon>
        <taxon>Evansella</taxon>
    </lineage>
</organism>
<sequence>MFISPMLMTEKEPFTHPEYLYEPKFDGFRLIVVQINGEITLYTRHGTNVTEKFKELLTPICDYDFVADGELIALNDNGMDQFNLVMSRFHSNPYKYHFNQNSIKCQAVLFDLLMFDHRDLTPLPLLERKDLLKRHIKETPHVKRMSFVLERGEDLFKAVQSKNMEGCVAKRIDSKYEVNKRTKTAWFKNIAWNYNDSDIYISGFRNKEFGWFISQKEGDKFRPVGTIEFGPSPEEKKAFYSTAKQLIVKEYKDKVIIEPVIRAKIKHRNTVPGQMLRTPIFLEFVL</sequence>
<dbReference type="RefSeq" id="WP_307326429.1">
    <property type="nucleotide sequence ID" value="NZ_JAUSUG010000011.1"/>
</dbReference>
<dbReference type="InterPro" id="IPR050191">
    <property type="entry name" value="ATP-dep_DNA_ligase"/>
</dbReference>
<evidence type="ECO:0000256" key="2">
    <source>
        <dbReference type="ARBA" id="ARBA00022598"/>
    </source>
</evidence>
<dbReference type="Gene3D" id="3.30.1490.70">
    <property type="match status" value="1"/>
</dbReference>